<dbReference type="AlphaFoldDB" id="A0A317CPK5"/>
<dbReference type="EMBL" id="QGKM01000004">
    <property type="protein sequence ID" value="PWR00330.1"/>
    <property type="molecule type" value="Genomic_DNA"/>
</dbReference>
<proteinExistence type="predicted"/>
<evidence type="ECO:0000313" key="3">
    <source>
        <dbReference type="Proteomes" id="UP000245539"/>
    </source>
</evidence>
<protein>
    <submittedName>
        <fullName evidence="2">VWA domain-containing protein</fullName>
    </submittedName>
</protein>
<dbReference type="PROSITE" id="PS50234">
    <property type="entry name" value="VWFA"/>
    <property type="match status" value="1"/>
</dbReference>
<dbReference type="RefSeq" id="WP_109835975.1">
    <property type="nucleotide sequence ID" value="NZ_QGKM01000004.1"/>
</dbReference>
<accession>A0A317CPK5</accession>
<keyword evidence="3" id="KW-1185">Reference proteome</keyword>
<name>A0A317CPK5_9GAMM</name>
<evidence type="ECO:0000313" key="2">
    <source>
        <dbReference type="EMBL" id="PWR00330.1"/>
    </source>
</evidence>
<dbReference type="Gene3D" id="3.40.50.410">
    <property type="entry name" value="von Willebrand factor, type A domain"/>
    <property type="match status" value="1"/>
</dbReference>
<dbReference type="PANTHER" id="PTHR10579">
    <property type="entry name" value="CALCIUM-ACTIVATED CHLORIDE CHANNEL REGULATOR"/>
    <property type="match status" value="1"/>
</dbReference>
<dbReference type="OrthoDB" id="9784383at2"/>
<dbReference type="Proteomes" id="UP000245539">
    <property type="component" value="Unassembled WGS sequence"/>
</dbReference>
<reference evidence="2 3" key="1">
    <citation type="submission" date="2018-05" db="EMBL/GenBank/DDBJ databases">
        <title>Leucothrix arctica sp. nov., isolated from Arctic seawater.</title>
        <authorList>
            <person name="Choi A."/>
            <person name="Baek K."/>
        </authorList>
    </citation>
    <scope>NUCLEOTIDE SEQUENCE [LARGE SCALE GENOMIC DNA]</scope>
    <source>
        <strain evidence="2 3">JCM 18388</strain>
    </source>
</reference>
<feature type="domain" description="VWFA" evidence="1">
    <location>
        <begin position="390"/>
        <end position="563"/>
    </location>
</feature>
<dbReference type="InterPro" id="IPR002035">
    <property type="entry name" value="VWF_A"/>
</dbReference>
<dbReference type="PANTHER" id="PTHR10579:SF43">
    <property type="entry name" value="ZINC FINGER (C3HC4-TYPE RING FINGER) FAMILY PROTEIN"/>
    <property type="match status" value="1"/>
</dbReference>
<evidence type="ECO:0000259" key="1">
    <source>
        <dbReference type="PROSITE" id="PS50234"/>
    </source>
</evidence>
<dbReference type="CDD" id="cd00198">
    <property type="entry name" value="vWFA"/>
    <property type="match status" value="1"/>
</dbReference>
<dbReference type="InterPro" id="IPR036465">
    <property type="entry name" value="vWFA_dom_sf"/>
</dbReference>
<dbReference type="Pfam" id="PF00092">
    <property type="entry name" value="VWA"/>
    <property type="match status" value="1"/>
</dbReference>
<dbReference type="SMART" id="SM00327">
    <property type="entry name" value="VWA"/>
    <property type="match status" value="1"/>
</dbReference>
<organism evidence="2 3">
    <name type="scientific">Leucothrix pacifica</name>
    <dbReference type="NCBI Taxonomy" id="1247513"/>
    <lineage>
        <taxon>Bacteria</taxon>
        <taxon>Pseudomonadati</taxon>
        <taxon>Pseudomonadota</taxon>
        <taxon>Gammaproteobacteria</taxon>
        <taxon>Thiotrichales</taxon>
        <taxon>Thiotrichaceae</taxon>
        <taxon>Leucothrix</taxon>
    </lineage>
</organism>
<comment type="caution">
    <text evidence="2">The sequence shown here is derived from an EMBL/GenBank/DDBJ whole genome shotgun (WGS) entry which is preliminary data.</text>
</comment>
<sequence length="563" mass="60717">MSQAIQKIFTQSIPGLLLAGAVAITLSGCGGAIDSPEKAAEEINKLVNKTVQPSYRENQVRANIQLTQTNLLSMLPDLREYPISLNARDDSQTEAVEIFTSSEKAGQGRDGFYIELAQAFNQQGNRISNGKVAKVAIRKVASGLGAQFIQARRYTPDAFSPSSFLWAELLNANGIPLEMIAEVTAPNTAGIIVKKSKLDMITTDGKLDIAKLLTNVSSGSFAMGYTNPYQSSTGLNFLLTVLNSFAEGDESQMLSPDVASAFEAFQAGVPFVAQNTIQMRDAAQGSGVLDAMVMEHQSWVNVTGMNDYQFVPFGVRHDSPLYATPEADPAEREVLKLFAKFIESQQSVVKRFGFGQSADYVNAYKLSDGSIIGQAQKLWKLKKSGGRPIAAVFVADVSGSMEGTRIKNLKSALVESSDLINSTNAIGLVTYSERVNVDLMIRPFDVQQKALFNGAVGRLRTGGKTATNDAVLVAAELLLEYGKAHPDHKKVIFLLSDGETNRGLDFTEVEKALEWSGIPIHAIAYELSSDHLRGLASLAEGAYIESSAGSAAYRIGNLLNSEM</sequence>
<dbReference type="PROSITE" id="PS51257">
    <property type="entry name" value="PROKAR_LIPOPROTEIN"/>
    <property type="match status" value="1"/>
</dbReference>
<dbReference type="InterPro" id="IPR051266">
    <property type="entry name" value="CLCR"/>
</dbReference>
<gene>
    <name evidence="2" type="ORF">DKW60_01890</name>
</gene>
<dbReference type="SUPFAM" id="SSF53300">
    <property type="entry name" value="vWA-like"/>
    <property type="match status" value="1"/>
</dbReference>